<dbReference type="Proteomes" id="UP001140076">
    <property type="component" value="Unassembled WGS sequence"/>
</dbReference>
<dbReference type="PROSITE" id="PS51819">
    <property type="entry name" value="VOC"/>
    <property type="match status" value="1"/>
</dbReference>
<sequence length="118" mass="13017">MVGRLRTVVLDAADIATLARFYCELLGMSILSEQDHWIDIGAPGGSVLVSFQHAPDHVPPRWPDPAHPQQAHLDVRVEDIEEAERRTLALGATHLHSDTAFRVYADPAGHPFCLVFGE</sequence>
<dbReference type="Gene3D" id="3.10.180.10">
    <property type="entry name" value="2,3-Dihydroxybiphenyl 1,2-Dioxygenase, domain 1"/>
    <property type="match status" value="1"/>
</dbReference>
<feature type="domain" description="VOC" evidence="1">
    <location>
        <begin position="4"/>
        <end position="118"/>
    </location>
</feature>
<name>A0A9X3SFF3_9ACTN</name>
<dbReference type="Pfam" id="PF18029">
    <property type="entry name" value="Glyoxalase_6"/>
    <property type="match status" value="1"/>
</dbReference>
<dbReference type="InterPro" id="IPR029068">
    <property type="entry name" value="Glyas_Bleomycin-R_OHBP_Dase"/>
</dbReference>
<protein>
    <submittedName>
        <fullName evidence="2">VOC family protein</fullName>
    </submittedName>
</protein>
<dbReference type="EMBL" id="JAJAQC010000042">
    <property type="protein sequence ID" value="MDA0566803.1"/>
    <property type="molecule type" value="Genomic_DNA"/>
</dbReference>
<comment type="caution">
    <text evidence="2">The sequence shown here is derived from an EMBL/GenBank/DDBJ whole genome shotgun (WGS) entry which is preliminary data.</text>
</comment>
<dbReference type="SUPFAM" id="SSF54593">
    <property type="entry name" value="Glyoxalase/Bleomycin resistance protein/Dihydroxybiphenyl dioxygenase"/>
    <property type="match status" value="1"/>
</dbReference>
<reference evidence="2" key="1">
    <citation type="submission" date="2021-10" db="EMBL/GenBank/DDBJ databases">
        <title>Streptomonospora sp. nov., isolated from mangrove soil.</title>
        <authorList>
            <person name="Chen X."/>
            <person name="Ge X."/>
            <person name="Liu W."/>
        </authorList>
    </citation>
    <scope>NUCLEOTIDE SEQUENCE</scope>
    <source>
        <strain evidence="2">S1-112</strain>
    </source>
</reference>
<dbReference type="InterPro" id="IPR041581">
    <property type="entry name" value="Glyoxalase_6"/>
</dbReference>
<dbReference type="PANTHER" id="PTHR35908">
    <property type="entry name" value="HYPOTHETICAL FUSION PROTEIN"/>
    <property type="match status" value="1"/>
</dbReference>
<organism evidence="2 3">
    <name type="scientific">Streptomonospora mangrovi</name>
    <dbReference type="NCBI Taxonomy" id="2883123"/>
    <lineage>
        <taxon>Bacteria</taxon>
        <taxon>Bacillati</taxon>
        <taxon>Actinomycetota</taxon>
        <taxon>Actinomycetes</taxon>
        <taxon>Streptosporangiales</taxon>
        <taxon>Nocardiopsidaceae</taxon>
        <taxon>Streptomonospora</taxon>
    </lineage>
</organism>
<evidence type="ECO:0000313" key="2">
    <source>
        <dbReference type="EMBL" id="MDA0566803.1"/>
    </source>
</evidence>
<dbReference type="CDD" id="cd06587">
    <property type="entry name" value="VOC"/>
    <property type="match status" value="1"/>
</dbReference>
<proteinExistence type="predicted"/>
<accession>A0A9X3SFF3</accession>
<gene>
    <name evidence="2" type="ORF">LG943_21165</name>
</gene>
<keyword evidence="3" id="KW-1185">Reference proteome</keyword>
<dbReference type="InterPro" id="IPR037523">
    <property type="entry name" value="VOC_core"/>
</dbReference>
<evidence type="ECO:0000313" key="3">
    <source>
        <dbReference type="Proteomes" id="UP001140076"/>
    </source>
</evidence>
<dbReference type="AlphaFoldDB" id="A0A9X3SFF3"/>
<dbReference type="PANTHER" id="PTHR35908:SF1">
    <property type="entry name" value="CONSERVED PROTEIN"/>
    <property type="match status" value="1"/>
</dbReference>
<evidence type="ECO:0000259" key="1">
    <source>
        <dbReference type="PROSITE" id="PS51819"/>
    </source>
</evidence>